<dbReference type="AlphaFoldDB" id="A0A221MBQ3"/>
<proteinExistence type="inferred from homology"/>
<dbReference type="GO" id="GO:0004515">
    <property type="term" value="F:nicotinate-nucleotide adenylyltransferase activity"/>
    <property type="evidence" value="ECO:0007669"/>
    <property type="project" value="UniProtKB-UniRule"/>
</dbReference>
<dbReference type="Gene3D" id="3.40.50.620">
    <property type="entry name" value="HUPs"/>
    <property type="match status" value="1"/>
</dbReference>
<evidence type="ECO:0000256" key="6">
    <source>
        <dbReference type="ARBA" id="ARBA00022741"/>
    </source>
</evidence>
<dbReference type="SUPFAM" id="SSF52374">
    <property type="entry name" value="Nucleotidylyl transferase"/>
    <property type="match status" value="1"/>
</dbReference>
<feature type="domain" description="Cytidyltransferase-like" evidence="11">
    <location>
        <begin position="30"/>
        <end position="200"/>
    </location>
</feature>
<accession>A0A221MBQ3</accession>
<comment type="similarity">
    <text evidence="10">Belongs to the NadD family.</text>
</comment>
<dbReference type="InterPro" id="IPR014729">
    <property type="entry name" value="Rossmann-like_a/b/a_fold"/>
</dbReference>
<keyword evidence="13" id="KW-1185">Reference proteome</keyword>
<keyword evidence="3 10" id="KW-0662">Pyridine nucleotide biosynthesis</keyword>
<evidence type="ECO:0000256" key="2">
    <source>
        <dbReference type="ARBA" id="ARBA00005019"/>
    </source>
</evidence>
<dbReference type="InterPro" id="IPR005248">
    <property type="entry name" value="NadD/NMNAT"/>
</dbReference>
<gene>
    <name evidence="10 12" type="primary">nadD</name>
    <name evidence="12" type="ORF">CFK40_08620</name>
</gene>
<sequence>MTKRSEQYFQDLNPNKDVKSMFEKGAKVGIYGSSFDPVTNVHLWTASTVAHRKKLDFIIFLPSSDKRRDKQLQTGDAHRSEMVQLAIRENSKFMLDTYEFQALPGKHYTYYTMEYLKDILPDAELYFIMGADLLVDIAAGEWMMAEELIRSNQFIIMARNNIDMLGTIAKSPLLRNYDDGRFQLLDKGLSMEISSTYIREELSRGGEPRYLLPTSCYNYIKNHHLYHNKSSKIKE</sequence>
<dbReference type="KEGG" id="vne:CFK40_08620"/>
<evidence type="ECO:0000256" key="5">
    <source>
        <dbReference type="ARBA" id="ARBA00022695"/>
    </source>
</evidence>
<evidence type="ECO:0000256" key="4">
    <source>
        <dbReference type="ARBA" id="ARBA00022679"/>
    </source>
</evidence>
<dbReference type="CDD" id="cd02165">
    <property type="entry name" value="NMNAT"/>
    <property type="match status" value="1"/>
</dbReference>
<keyword evidence="5 10" id="KW-0548">Nucleotidyltransferase</keyword>
<organism evidence="12 13">
    <name type="scientific">Virgibacillus necropolis</name>
    <dbReference type="NCBI Taxonomy" id="163877"/>
    <lineage>
        <taxon>Bacteria</taxon>
        <taxon>Bacillati</taxon>
        <taxon>Bacillota</taxon>
        <taxon>Bacilli</taxon>
        <taxon>Bacillales</taxon>
        <taxon>Bacillaceae</taxon>
        <taxon>Virgibacillus</taxon>
    </lineage>
</organism>
<dbReference type="InterPro" id="IPR004821">
    <property type="entry name" value="Cyt_trans-like"/>
</dbReference>
<evidence type="ECO:0000313" key="12">
    <source>
        <dbReference type="EMBL" id="ASN05071.1"/>
    </source>
</evidence>
<dbReference type="GO" id="GO:0005524">
    <property type="term" value="F:ATP binding"/>
    <property type="evidence" value="ECO:0007669"/>
    <property type="project" value="UniProtKB-KW"/>
</dbReference>
<keyword evidence="6 10" id="KW-0547">Nucleotide-binding</keyword>
<comment type="catalytic activity">
    <reaction evidence="9 10">
        <text>nicotinate beta-D-ribonucleotide + ATP + H(+) = deamido-NAD(+) + diphosphate</text>
        <dbReference type="Rhea" id="RHEA:22860"/>
        <dbReference type="ChEBI" id="CHEBI:15378"/>
        <dbReference type="ChEBI" id="CHEBI:30616"/>
        <dbReference type="ChEBI" id="CHEBI:33019"/>
        <dbReference type="ChEBI" id="CHEBI:57502"/>
        <dbReference type="ChEBI" id="CHEBI:58437"/>
        <dbReference type="EC" id="2.7.7.18"/>
    </reaction>
</comment>
<dbReference type="EC" id="2.7.7.18" evidence="10"/>
<dbReference type="NCBIfam" id="TIGR00482">
    <property type="entry name" value="nicotinate (nicotinamide) nucleotide adenylyltransferase"/>
    <property type="match status" value="1"/>
</dbReference>
<evidence type="ECO:0000256" key="1">
    <source>
        <dbReference type="ARBA" id="ARBA00002324"/>
    </source>
</evidence>
<dbReference type="UniPathway" id="UPA00253">
    <property type="reaction ID" value="UER00332"/>
</dbReference>
<evidence type="ECO:0000256" key="7">
    <source>
        <dbReference type="ARBA" id="ARBA00022840"/>
    </source>
</evidence>
<keyword evidence="4 10" id="KW-0808">Transferase</keyword>
<dbReference type="EMBL" id="CP022437">
    <property type="protein sequence ID" value="ASN05071.1"/>
    <property type="molecule type" value="Genomic_DNA"/>
</dbReference>
<dbReference type="GO" id="GO:0009435">
    <property type="term" value="P:NAD+ biosynthetic process"/>
    <property type="evidence" value="ECO:0007669"/>
    <property type="project" value="UniProtKB-UniRule"/>
</dbReference>
<comment type="function">
    <text evidence="1 10">Catalyzes the reversible adenylation of nicotinate mononucleotide (NaMN) to nicotinic acid adenine dinucleotide (NaAD).</text>
</comment>
<keyword evidence="7 10" id="KW-0067">ATP-binding</keyword>
<dbReference type="OrthoDB" id="5295945at2"/>
<dbReference type="Proteomes" id="UP000204391">
    <property type="component" value="Chromosome"/>
</dbReference>
<reference evidence="12 13" key="1">
    <citation type="journal article" date="2003" name="Int. J. Syst. Evol. Microbiol.">
        <title>Virgibacillus carmonensis sp. nov., Virgibacillus necropolis sp. nov. and Virgibacillus picturae sp. nov., three novel species isolated from deteriorated mural paintings, transfer of the species of the genus salibacillus to Virgibacillus, as Virgibacillus marismortui comb. nov. and Virgibacillus salexigens comb. nov., and emended description of the genus Virgibacillus.</title>
        <authorList>
            <person name="Heyrman J."/>
            <person name="Logan N.A."/>
            <person name="Busse H.J."/>
            <person name="Balcaen A."/>
            <person name="Lebbe L."/>
            <person name="Rodriguez-Diaz M."/>
            <person name="Swings J."/>
            <person name="De Vos P."/>
        </authorList>
    </citation>
    <scope>NUCLEOTIDE SEQUENCE [LARGE SCALE GENOMIC DNA]</scope>
    <source>
        <strain evidence="12 13">LMG 19488</strain>
    </source>
</reference>
<dbReference type="PANTHER" id="PTHR39321">
    <property type="entry name" value="NICOTINATE-NUCLEOTIDE ADENYLYLTRANSFERASE-RELATED"/>
    <property type="match status" value="1"/>
</dbReference>
<evidence type="ECO:0000313" key="13">
    <source>
        <dbReference type="Proteomes" id="UP000204391"/>
    </source>
</evidence>
<evidence type="ECO:0000256" key="9">
    <source>
        <dbReference type="ARBA" id="ARBA00048721"/>
    </source>
</evidence>
<evidence type="ECO:0000259" key="11">
    <source>
        <dbReference type="Pfam" id="PF01467"/>
    </source>
</evidence>
<evidence type="ECO:0000256" key="10">
    <source>
        <dbReference type="HAMAP-Rule" id="MF_00244"/>
    </source>
</evidence>
<dbReference type="HAMAP" id="MF_00244">
    <property type="entry name" value="NaMN_adenylyltr"/>
    <property type="match status" value="1"/>
</dbReference>
<name>A0A221MBQ3_9BACI</name>
<protein>
    <recommendedName>
        <fullName evidence="10">Probable nicotinate-nucleotide adenylyltransferase</fullName>
        <ecNumber evidence="10">2.7.7.18</ecNumber>
    </recommendedName>
    <alternativeName>
        <fullName evidence="10">Deamido-NAD(+) diphosphorylase</fullName>
    </alternativeName>
    <alternativeName>
        <fullName evidence="10">Deamido-NAD(+) pyrophosphorylase</fullName>
    </alternativeName>
    <alternativeName>
        <fullName evidence="10">Nicotinate mononucleotide adenylyltransferase</fullName>
        <shortName evidence="10">NaMN adenylyltransferase</shortName>
    </alternativeName>
</protein>
<evidence type="ECO:0000256" key="3">
    <source>
        <dbReference type="ARBA" id="ARBA00022642"/>
    </source>
</evidence>
<keyword evidence="8 10" id="KW-0520">NAD</keyword>
<evidence type="ECO:0000256" key="8">
    <source>
        <dbReference type="ARBA" id="ARBA00023027"/>
    </source>
</evidence>
<dbReference type="Pfam" id="PF01467">
    <property type="entry name" value="CTP_transf_like"/>
    <property type="match status" value="1"/>
</dbReference>
<comment type="pathway">
    <text evidence="2 10">Cofactor biosynthesis; NAD(+) biosynthesis; deamido-NAD(+) from nicotinate D-ribonucleotide: step 1/1.</text>
</comment>
<dbReference type="PANTHER" id="PTHR39321:SF3">
    <property type="entry name" value="PHOSPHOPANTETHEINE ADENYLYLTRANSFERASE"/>
    <property type="match status" value="1"/>
</dbReference>